<accession>A0A562U747</accession>
<gene>
    <name evidence="2" type="ORF">JN11_01811</name>
</gene>
<sequence length="90" mass="9941">MGITPAFAEVDDHNLLSPTLENYIGFGAVVAMLILFIVVMLVLLSTFRVLTRLVLKSEGYTNAQIAAEMNPVKVKKRLSPKARFGINYSI</sequence>
<keyword evidence="1" id="KW-1133">Transmembrane helix</keyword>
<feature type="transmembrane region" description="Helical" evidence="1">
    <location>
        <begin position="23"/>
        <end position="47"/>
    </location>
</feature>
<evidence type="ECO:0000313" key="3">
    <source>
        <dbReference type="Proteomes" id="UP000317010"/>
    </source>
</evidence>
<comment type="caution">
    <text evidence="2">The sequence shown here is derived from an EMBL/GenBank/DDBJ whole genome shotgun (WGS) entry which is preliminary data.</text>
</comment>
<dbReference type="EMBL" id="VLLI01000004">
    <property type="protein sequence ID" value="TWJ01660.1"/>
    <property type="molecule type" value="Genomic_DNA"/>
</dbReference>
<keyword evidence="3" id="KW-1185">Reference proteome</keyword>
<protein>
    <submittedName>
        <fullName evidence="2">Uncharacterized protein</fullName>
    </submittedName>
</protein>
<evidence type="ECO:0000256" key="1">
    <source>
        <dbReference type="SAM" id="Phobius"/>
    </source>
</evidence>
<organism evidence="2 3">
    <name type="scientific">Mucilaginibacter frigoritolerans</name>
    <dbReference type="NCBI Taxonomy" id="652788"/>
    <lineage>
        <taxon>Bacteria</taxon>
        <taxon>Pseudomonadati</taxon>
        <taxon>Bacteroidota</taxon>
        <taxon>Sphingobacteriia</taxon>
        <taxon>Sphingobacteriales</taxon>
        <taxon>Sphingobacteriaceae</taxon>
        <taxon>Mucilaginibacter</taxon>
    </lineage>
</organism>
<name>A0A562U747_9SPHI</name>
<reference evidence="2 3" key="1">
    <citation type="submission" date="2019-07" db="EMBL/GenBank/DDBJ databases">
        <title>Genomic Encyclopedia of Archaeal and Bacterial Type Strains, Phase II (KMG-II): from individual species to whole genera.</title>
        <authorList>
            <person name="Goeker M."/>
        </authorList>
    </citation>
    <scope>NUCLEOTIDE SEQUENCE [LARGE SCALE GENOMIC DNA]</scope>
    <source>
        <strain evidence="2 3">ATCC BAA-1854</strain>
    </source>
</reference>
<keyword evidence="1" id="KW-0472">Membrane</keyword>
<dbReference type="AlphaFoldDB" id="A0A562U747"/>
<evidence type="ECO:0000313" key="2">
    <source>
        <dbReference type="EMBL" id="TWJ01660.1"/>
    </source>
</evidence>
<keyword evidence="1" id="KW-0812">Transmembrane</keyword>
<dbReference type="Proteomes" id="UP000317010">
    <property type="component" value="Unassembled WGS sequence"/>
</dbReference>
<proteinExistence type="predicted"/>